<dbReference type="GeneID" id="105165355"/>
<evidence type="ECO:0000313" key="3">
    <source>
        <dbReference type="RefSeq" id="XP_011082636.1"/>
    </source>
</evidence>
<dbReference type="AlphaFoldDB" id="A0A6I9TCM2"/>
<evidence type="ECO:0000313" key="2">
    <source>
        <dbReference type="Proteomes" id="UP000504604"/>
    </source>
</evidence>
<dbReference type="KEGG" id="sind:105165355"/>
<evidence type="ECO:0000256" key="1">
    <source>
        <dbReference type="SAM" id="MobiDB-lite"/>
    </source>
</evidence>
<keyword evidence="2" id="KW-1185">Reference proteome</keyword>
<protein>
    <submittedName>
        <fullName evidence="3">Uncharacterized protein LOC105165355</fullName>
    </submittedName>
</protein>
<reference evidence="3" key="1">
    <citation type="submission" date="2025-08" db="UniProtKB">
        <authorList>
            <consortium name="RefSeq"/>
        </authorList>
    </citation>
    <scope>IDENTIFICATION</scope>
</reference>
<dbReference type="Proteomes" id="UP000504604">
    <property type="component" value="Linkage group LG6"/>
</dbReference>
<name>A0A6I9TCM2_SESIN</name>
<feature type="region of interest" description="Disordered" evidence="1">
    <location>
        <begin position="47"/>
        <end position="77"/>
    </location>
</feature>
<gene>
    <name evidence="3" type="primary">LOC105165355</name>
</gene>
<dbReference type="InParanoid" id="A0A6I9TCM2"/>
<proteinExistence type="predicted"/>
<dbReference type="InterPro" id="IPR036312">
    <property type="entry name" value="Bifun_inhib/LTP/seed_sf"/>
</dbReference>
<dbReference type="RefSeq" id="XP_011082636.1">
    <property type="nucleotide sequence ID" value="XM_011084334.1"/>
</dbReference>
<dbReference type="PANTHER" id="PTHR34377:SF3">
    <property type="entry name" value="TETRATRICOPEPTIDE REPEAT (TPR)-LIKE SUPERFAMILY PROTEIN"/>
    <property type="match status" value="1"/>
</dbReference>
<accession>A0A6I9TCM2</accession>
<dbReference type="OrthoDB" id="1930534at2759"/>
<organism evidence="2 3">
    <name type="scientific">Sesamum indicum</name>
    <name type="common">Oriental sesame</name>
    <name type="synonym">Sesamum orientale</name>
    <dbReference type="NCBI Taxonomy" id="4182"/>
    <lineage>
        <taxon>Eukaryota</taxon>
        <taxon>Viridiplantae</taxon>
        <taxon>Streptophyta</taxon>
        <taxon>Embryophyta</taxon>
        <taxon>Tracheophyta</taxon>
        <taxon>Spermatophyta</taxon>
        <taxon>Magnoliopsida</taxon>
        <taxon>eudicotyledons</taxon>
        <taxon>Gunneridae</taxon>
        <taxon>Pentapetalae</taxon>
        <taxon>asterids</taxon>
        <taxon>lamiids</taxon>
        <taxon>Lamiales</taxon>
        <taxon>Pedaliaceae</taxon>
        <taxon>Sesamum</taxon>
    </lineage>
</organism>
<dbReference type="SUPFAM" id="SSF47699">
    <property type="entry name" value="Bifunctional inhibitor/lipid-transfer protein/seed storage 2S albumin"/>
    <property type="match status" value="1"/>
</dbReference>
<dbReference type="PANTHER" id="PTHR34377">
    <property type="entry name" value="TETRATRICOPEPTIDE REPEAT (TPR)-LIKE SUPERFAMILY PROTEIN"/>
    <property type="match status" value="1"/>
</dbReference>
<sequence length="139" mass="15563">MLFLSAKAESIWVPNKPIDPDTPLCASQIALANRACAVLPYTPVPPPSPPAPLSTPAGPGSRHCRRREHEHEHGHRHWRRDAAREEECCRWLKEVDNACVCDVLLHLPSFLTRPVHNYVVIVDDTCDVKFECGSRLVGL</sequence>